<dbReference type="Gene3D" id="3.30.9.10">
    <property type="entry name" value="D-Amino Acid Oxidase, subunit A, domain 2"/>
    <property type="match status" value="1"/>
</dbReference>
<evidence type="ECO:0000313" key="2">
    <source>
        <dbReference type="EMBL" id="KAF5366766.1"/>
    </source>
</evidence>
<dbReference type="PANTHER" id="PTHR13847">
    <property type="entry name" value="SARCOSINE DEHYDROGENASE-RELATED"/>
    <property type="match status" value="1"/>
</dbReference>
<dbReference type="InterPro" id="IPR036188">
    <property type="entry name" value="FAD/NAD-bd_sf"/>
</dbReference>
<evidence type="ECO:0000313" key="3">
    <source>
        <dbReference type="Proteomes" id="UP000559256"/>
    </source>
</evidence>
<keyword evidence="3" id="KW-1185">Reference proteome</keyword>
<evidence type="ECO:0000259" key="1">
    <source>
        <dbReference type="Pfam" id="PF01266"/>
    </source>
</evidence>
<comment type="caution">
    <text evidence="2">The sequence shown here is derived from an EMBL/GenBank/DDBJ whole genome shotgun (WGS) entry which is preliminary data.</text>
</comment>
<dbReference type="Gene3D" id="3.50.50.60">
    <property type="entry name" value="FAD/NAD(P)-binding domain"/>
    <property type="match status" value="1"/>
</dbReference>
<proteinExistence type="predicted"/>
<dbReference type="InterPro" id="IPR006076">
    <property type="entry name" value="FAD-dep_OxRdtase"/>
</dbReference>
<dbReference type="PANTHER" id="PTHR13847:SF260">
    <property type="entry name" value="FAD DEPENDENT OXIDOREDUCTASE DOMAIN-CONTAINING PROTEIN"/>
    <property type="match status" value="1"/>
</dbReference>
<sequence>MSSNKSGPHPLDPNLAAPGLPVPKPCLSFWQRSTRHSPLLNLNSQQSQDNSVSLPERADVIIIGSGISGALTAYSLLTSPNAPKSVVMLEAREACSGASGRNAGHCRPDAFRGFTAFSKIHGEEQADAILKHEKKVLKLVDEFIKENDVQCDWSLSKTFDVVMGEEFKEYVKTSYERYAGYLKKDVEGVKILGEKDTKEQTRVSSALGGYEWRAASCHPAKLGQALLTMSITKGLQLYTHCPVISVAPSSSDPSSSPSWIVHTPSSQITSPIIIHATNAHAATLIPSLQGKIVPVRAQAHRVIPTPEFCGDRMLTHTYSLRFTLGHFYSLIQRKADGAFILGTSRGIPSISEATKKEIFGAKNDTTYSDEIKDDALARFSEIFGVKPEAMGEGHEYGWTGILGVTPDSVPFIGPIPDSPGQFVIAGFNGHGMARIFGCAPGLANLILGEVKSWEETGMPKCFQITEERLAKMAQAKS</sequence>
<protein>
    <recommendedName>
        <fullName evidence="1">FAD dependent oxidoreductase domain-containing protein</fullName>
    </recommendedName>
</protein>
<feature type="domain" description="FAD dependent oxidoreductase" evidence="1">
    <location>
        <begin position="59"/>
        <end position="443"/>
    </location>
</feature>
<dbReference type="EMBL" id="JAACJM010000021">
    <property type="protein sequence ID" value="KAF5366766.1"/>
    <property type="molecule type" value="Genomic_DNA"/>
</dbReference>
<organism evidence="2 3">
    <name type="scientific">Tetrapyrgos nigripes</name>
    <dbReference type="NCBI Taxonomy" id="182062"/>
    <lineage>
        <taxon>Eukaryota</taxon>
        <taxon>Fungi</taxon>
        <taxon>Dikarya</taxon>
        <taxon>Basidiomycota</taxon>
        <taxon>Agaricomycotina</taxon>
        <taxon>Agaricomycetes</taxon>
        <taxon>Agaricomycetidae</taxon>
        <taxon>Agaricales</taxon>
        <taxon>Marasmiineae</taxon>
        <taxon>Marasmiaceae</taxon>
        <taxon>Tetrapyrgos</taxon>
    </lineage>
</organism>
<name>A0A8H5GKK1_9AGAR</name>
<accession>A0A8H5GKK1</accession>
<reference evidence="2 3" key="1">
    <citation type="journal article" date="2020" name="ISME J.">
        <title>Uncovering the hidden diversity of litter-decomposition mechanisms in mushroom-forming fungi.</title>
        <authorList>
            <person name="Floudas D."/>
            <person name="Bentzer J."/>
            <person name="Ahren D."/>
            <person name="Johansson T."/>
            <person name="Persson P."/>
            <person name="Tunlid A."/>
        </authorList>
    </citation>
    <scope>NUCLEOTIDE SEQUENCE [LARGE SCALE GENOMIC DNA]</scope>
    <source>
        <strain evidence="2 3">CBS 291.85</strain>
    </source>
</reference>
<dbReference type="OrthoDB" id="429143at2759"/>
<gene>
    <name evidence="2" type="ORF">D9758_006493</name>
</gene>
<dbReference type="Pfam" id="PF01266">
    <property type="entry name" value="DAO"/>
    <property type="match status" value="1"/>
</dbReference>
<dbReference type="GO" id="GO:0005737">
    <property type="term" value="C:cytoplasm"/>
    <property type="evidence" value="ECO:0007669"/>
    <property type="project" value="TreeGrafter"/>
</dbReference>
<dbReference type="Proteomes" id="UP000559256">
    <property type="component" value="Unassembled WGS sequence"/>
</dbReference>
<dbReference type="AlphaFoldDB" id="A0A8H5GKK1"/>
<dbReference type="SUPFAM" id="SSF51905">
    <property type="entry name" value="FAD/NAD(P)-binding domain"/>
    <property type="match status" value="1"/>
</dbReference>